<evidence type="ECO:0000259" key="2">
    <source>
        <dbReference type="Pfam" id="PF00561"/>
    </source>
</evidence>
<proteinExistence type="predicted"/>
<dbReference type="PANTHER" id="PTHR43689:SF8">
    <property type="entry name" value="ALPHA_BETA-HYDROLASES SUPERFAMILY PROTEIN"/>
    <property type="match status" value="1"/>
</dbReference>
<protein>
    <submittedName>
        <fullName evidence="3">Alpha/beta hydrolase</fullName>
    </submittedName>
</protein>
<sequence length="296" mass="32252">MWPPRGGRFHADDTHMTDIPIEETSVETPQGRFFAKRWRGGSAQQAAGVSNPNAPEQAAPKPAAPIVLLHDSLGCVDLWRDFPAQLASATQRDVIAYDRLGFGRSDRHPGQLGTTFVRDEADHAFAVLLEHLGVDAFVALGHSVGGGMAVGCAAAHPARCRALVTIAAQAFVEDRTLAGIRDAGQQFDEPGQLDRLARYHGDKAEWVLRAWVDTWLSPAFRDWNLDDDLPRVQCATLAIHGEDDEYGSDVHPKRIAARVAGPSSYLLLGQCGHMPHRERTDDVLAAVTTFLRDALA</sequence>
<evidence type="ECO:0000256" key="1">
    <source>
        <dbReference type="SAM" id="MobiDB-lite"/>
    </source>
</evidence>
<dbReference type="InterPro" id="IPR029058">
    <property type="entry name" value="AB_hydrolase_fold"/>
</dbReference>
<feature type="region of interest" description="Disordered" evidence="1">
    <location>
        <begin position="1"/>
        <end position="26"/>
    </location>
</feature>
<dbReference type="Pfam" id="PF00561">
    <property type="entry name" value="Abhydrolase_1"/>
    <property type="match status" value="1"/>
</dbReference>
<dbReference type="Gene3D" id="3.40.50.1820">
    <property type="entry name" value="alpha/beta hydrolase"/>
    <property type="match status" value="1"/>
</dbReference>
<dbReference type="EMBL" id="CABVQH010000002">
    <property type="protein sequence ID" value="VWC53742.1"/>
    <property type="molecule type" value="Genomic_DNA"/>
</dbReference>
<organism evidence="3 4">
    <name type="scientific">Burkholderia lata (strain ATCC 17760 / DSM 23089 / LMG 22485 / NCIMB 9086 / R18194 / 383)</name>
    <dbReference type="NCBI Taxonomy" id="482957"/>
    <lineage>
        <taxon>Bacteria</taxon>
        <taxon>Pseudomonadati</taxon>
        <taxon>Pseudomonadota</taxon>
        <taxon>Betaproteobacteria</taxon>
        <taxon>Burkholderiales</taxon>
        <taxon>Burkholderiaceae</taxon>
        <taxon>Burkholderia</taxon>
        <taxon>Burkholderia cepacia complex</taxon>
    </lineage>
</organism>
<keyword evidence="3" id="KW-0378">Hydrolase</keyword>
<accession>A0A6P2SW41</accession>
<feature type="domain" description="AB hydrolase-1" evidence="2">
    <location>
        <begin position="65"/>
        <end position="208"/>
    </location>
</feature>
<dbReference type="AlphaFoldDB" id="A0A6P2SW41"/>
<evidence type="ECO:0000313" key="4">
    <source>
        <dbReference type="Proteomes" id="UP000494260"/>
    </source>
</evidence>
<reference evidence="3 4" key="1">
    <citation type="submission" date="2019-09" db="EMBL/GenBank/DDBJ databases">
        <authorList>
            <person name="Depoorter E."/>
        </authorList>
    </citation>
    <scope>NUCLEOTIDE SEQUENCE [LARGE SCALE GENOMIC DNA]</scope>
    <source>
        <strain evidence="3">R-18109</strain>
    </source>
</reference>
<evidence type="ECO:0000313" key="3">
    <source>
        <dbReference type="EMBL" id="VWC53742.1"/>
    </source>
</evidence>
<dbReference type="PANTHER" id="PTHR43689">
    <property type="entry name" value="HYDROLASE"/>
    <property type="match status" value="1"/>
</dbReference>
<name>A0A6P2SW41_BURL3</name>
<dbReference type="PRINTS" id="PR00111">
    <property type="entry name" value="ABHYDROLASE"/>
</dbReference>
<dbReference type="SUPFAM" id="SSF53474">
    <property type="entry name" value="alpha/beta-Hydrolases"/>
    <property type="match status" value="1"/>
</dbReference>
<dbReference type="GO" id="GO:0016787">
    <property type="term" value="F:hydrolase activity"/>
    <property type="evidence" value="ECO:0007669"/>
    <property type="project" value="UniProtKB-KW"/>
</dbReference>
<dbReference type="InterPro" id="IPR000073">
    <property type="entry name" value="AB_hydrolase_1"/>
</dbReference>
<dbReference type="Proteomes" id="UP000494260">
    <property type="component" value="Unassembled WGS sequence"/>
</dbReference>
<gene>
    <name evidence="3" type="ORF">BLA18109_00531</name>
</gene>